<dbReference type="EMBL" id="JALJZS010000004">
    <property type="protein sequence ID" value="MCP2001037.1"/>
    <property type="molecule type" value="Genomic_DNA"/>
</dbReference>
<protein>
    <submittedName>
        <fullName evidence="1">Uncharacterized protein</fullName>
    </submittedName>
</protein>
<evidence type="ECO:0000313" key="2">
    <source>
        <dbReference type="Proteomes" id="UP001205486"/>
    </source>
</evidence>
<dbReference type="Proteomes" id="UP001205486">
    <property type="component" value="Unassembled WGS sequence"/>
</dbReference>
<evidence type="ECO:0000313" key="1">
    <source>
        <dbReference type="EMBL" id="MCP2001037.1"/>
    </source>
</evidence>
<reference evidence="1" key="1">
    <citation type="submission" date="2022-03" db="EMBL/GenBank/DDBJ databases">
        <title>Interactions between chemoautotrophic and heterotrophic bacteria.</title>
        <authorList>
            <person name="Santoro A."/>
        </authorList>
    </citation>
    <scope>NUCLEOTIDE SEQUENCE</scope>
    <source>
        <strain evidence="1">Nb-106</strain>
    </source>
</reference>
<proteinExistence type="predicted"/>
<accession>A0ACC6ANA2</accession>
<comment type="caution">
    <text evidence="1">The sequence shown here is derived from an EMBL/GenBank/DDBJ whole genome shotgun (WGS) entry which is preliminary data.</text>
</comment>
<sequence>MKPNIVMIRENARPAPGFAVSGGKCHDGSIRLPALVLLERRKSS</sequence>
<name>A0ACC6ANA2_NITWI</name>
<keyword evidence="2" id="KW-1185">Reference proteome</keyword>
<gene>
    <name evidence="1" type="ORF">J2S34_003520</name>
</gene>
<organism evidence="1 2">
    <name type="scientific">Nitrobacter winogradskyi</name>
    <name type="common">Nitrobacter agilis</name>
    <dbReference type="NCBI Taxonomy" id="913"/>
    <lineage>
        <taxon>Bacteria</taxon>
        <taxon>Pseudomonadati</taxon>
        <taxon>Pseudomonadota</taxon>
        <taxon>Alphaproteobacteria</taxon>
        <taxon>Hyphomicrobiales</taxon>
        <taxon>Nitrobacteraceae</taxon>
        <taxon>Nitrobacter</taxon>
    </lineage>
</organism>